<dbReference type="RefSeq" id="WP_328964618.1">
    <property type="nucleotide sequence ID" value="NZ_CP108090.1"/>
</dbReference>
<dbReference type="EMBL" id="CP108090">
    <property type="protein sequence ID" value="WUQ16317.1"/>
    <property type="molecule type" value="Genomic_DNA"/>
</dbReference>
<protein>
    <submittedName>
        <fullName evidence="1">Uncharacterized protein</fullName>
    </submittedName>
</protein>
<evidence type="ECO:0000313" key="1">
    <source>
        <dbReference type="EMBL" id="WUQ16317.1"/>
    </source>
</evidence>
<gene>
    <name evidence="1" type="ORF">OG517_35570</name>
</gene>
<name>A0ABZ1TMY1_STRVG</name>
<keyword evidence="2" id="KW-1185">Reference proteome</keyword>
<organism evidence="1 2">
    <name type="scientific">Streptomyces virginiae</name>
    <name type="common">Streptomyces cinnamonensis</name>
    <dbReference type="NCBI Taxonomy" id="1961"/>
    <lineage>
        <taxon>Bacteria</taxon>
        <taxon>Bacillati</taxon>
        <taxon>Actinomycetota</taxon>
        <taxon>Actinomycetes</taxon>
        <taxon>Kitasatosporales</taxon>
        <taxon>Streptomycetaceae</taxon>
        <taxon>Streptomyces</taxon>
    </lineage>
</organism>
<reference evidence="1" key="1">
    <citation type="submission" date="2022-10" db="EMBL/GenBank/DDBJ databases">
        <title>The complete genomes of actinobacterial strains from the NBC collection.</title>
        <authorList>
            <person name="Joergensen T.S."/>
            <person name="Alvarez Arevalo M."/>
            <person name="Sterndorff E.B."/>
            <person name="Faurdal D."/>
            <person name="Vuksanovic O."/>
            <person name="Mourched A.-S."/>
            <person name="Charusanti P."/>
            <person name="Shaw S."/>
            <person name="Blin K."/>
            <person name="Weber T."/>
        </authorList>
    </citation>
    <scope>NUCLEOTIDE SEQUENCE</scope>
    <source>
        <strain evidence="1">NBC_00248</strain>
    </source>
</reference>
<accession>A0ABZ1TMY1</accession>
<proteinExistence type="predicted"/>
<evidence type="ECO:0000313" key="2">
    <source>
        <dbReference type="Proteomes" id="UP001432039"/>
    </source>
</evidence>
<sequence length="177" mass="20009">MSQLGEVGKTRHLVLHDYGMGGLWWWWVWAGSAEEIVSACAEVEVIANPDAVKRAEAWGLEEVHLDAPDPNPLSSFRAKRDTQRGQPGFAVLVGRERVHLRWPECEDGEVFLMELGPDGRRLRQVEIGPDGGAVKTSVENWPFNAPFDLHDPWYVAMEIGCDDFEDAWHRAHREPKG</sequence>
<dbReference type="Proteomes" id="UP001432039">
    <property type="component" value="Chromosome"/>
</dbReference>